<gene>
    <name evidence="3" type="ORF">COV85_03845</name>
</gene>
<evidence type="ECO:0000313" key="4">
    <source>
        <dbReference type="Proteomes" id="UP000231550"/>
    </source>
</evidence>
<sequence length="630" mass="69292">MPLDDIRRQLYKPGAEFSDRPTAPTTFLPGERKSVLESPQGPEGAEKKKWYRGIRDFFRPPLSAKHFWVGGIVLFLIVAGVMVSVYLYAQSSFDQNWVALTISGPDGVASGEAVIYRVNCKNSTKIDLNDVQLVLNWPEDSIPDSGQLIEQISIGTLAAGQEKVIEFGGKIIGLKNSQKQLLAKLSYQPVKTSARFENVSTFGSRIISVPLVLTFDMPQRVSNGQQITVSLKYLNDSEFSFDNLFVKVEYPDGFKVSSSYPQPQENVWEIGKLDSKQEGKILITGTIEGERRDAKLFHGYLGVIKDKGFIAYADAVKSAQISLPVLSLEQTVNGVSEYTANSGEDLKYSIKYQNNSTLSIPSVKIVLKFNTEALDFTTLQLGERGSFESAGNSITWDQTNTPELAAVGAGYQGELKFSVKLKDAMPVKAYGDKNFVIYDVVNSGSVNIPLALLDQQVQDTAELTIKVNSKLGLDARGYYQDAFLPNDGPIPPKVGETTSYTIYWCVTNPSNNVEGVRVEAILPSYVEWLNKFKPASTNFQYDNLNRRVVWDIGTLPAATGVLSPAKYVAFQVGLTPSAPQINQVANLINQSLITGKDSFTGVDLRTTDAQIGSDLPDDSTITWDKGRVTQ</sequence>
<proteinExistence type="predicted"/>
<evidence type="ECO:0008006" key="5">
    <source>
        <dbReference type="Google" id="ProtNLM"/>
    </source>
</evidence>
<feature type="region of interest" description="Disordered" evidence="1">
    <location>
        <begin position="13"/>
        <end position="44"/>
    </location>
</feature>
<feature type="transmembrane region" description="Helical" evidence="2">
    <location>
        <begin position="67"/>
        <end position="89"/>
    </location>
</feature>
<dbReference type="EMBL" id="PCVN01000099">
    <property type="protein sequence ID" value="PIQ74119.1"/>
    <property type="molecule type" value="Genomic_DNA"/>
</dbReference>
<name>A0A2H0KPQ6_9BACT</name>
<protein>
    <recommendedName>
        <fullName evidence="5">DUF11 domain-containing protein</fullName>
    </recommendedName>
</protein>
<evidence type="ECO:0000256" key="1">
    <source>
        <dbReference type="SAM" id="MobiDB-lite"/>
    </source>
</evidence>
<evidence type="ECO:0000256" key="2">
    <source>
        <dbReference type="SAM" id="Phobius"/>
    </source>
</evidence>
<reference evidence="3 4" key="1">
    <citation type="submission" date="2017-09" db="EMBL/GenBank/DDBJ databases">
        <title>Depth-based differentiation of microbial function through sediment-hosted aquifers and enrichment of novel symbionts in the deep terrestrial subsurface.</title>
        <authorList>
            <person name="Probst A.J."/>
            <person name="Ladd B."/>
            <person name="Jarett J.K."/>
            <person name="Geller-Mcgrath D.E."/>
            <person name="Sieber C.M."/>
            <person name="Emerson J.B."/>
            <person name="Anantharaman K."/>
            <person name="Thomas B.C."/>
            <person name="Malmstrom R."/>
            <person name="Stieglmeier M."/>
            <person name="Klingl A."/>
            <person name="Woyke T."/>
            <person name="Ryan C.M."/>
            <person name="Banfield J.F."/>
        </authorList>
    </citation>
    <scope>NUCLEOTIDE SEQUENCE [LARGE SCALE GENOMIC DNA]</scope>
    <source>
        <strain evidence="3">CG11_big_fil_rev_8_21_14_0_20_44_10</strain>
    </source>
</reference>
<dbReference type="Proteomes" id="UP000231550">
    <property type="component" value="Unassembled WGS sequence"/>
</dbReference>
<dbReference type="Gene3D" id="2.60.40.1170">
    <property type="entry name" value="Mu homology domain, subdomain B"/>
    <property type="match status" value="1"/>
</dbReference>
<organism evidence="3 4">
    <name type="scientific">Candidatus Portnoybacteria bacterium CG11_big_fil_rev_8_21_14_0_20_44_10</name>
    <dbReference type="NCBI Taxonomy" id="1974818"/>
    <lineage>
        <taxon>Bacteria</taxon>
        <taxon>Candidatus Portnoyibacteriota</taxon>
    </lineage>
</organism>
<dbReference type="AlphaFoldDB" id="A0A2H0KPQ6"/>
<keyword evidence="2" id="KW-0472">Membrane</keyword>
<accession>A0A2H0KPQ6</accession>
<comment type="caution">
    <text evidence="3">The sequence shown here is derived from an EMBL/GenBank/DDBJ whole genome shotgun (WGS) entry which is preliminary data.</text>
</comment>
<keyword evidence="2" id="KW-0812">Transmembrane</keyword>
<evidence type="ECO:0000313" key="3">
    <source>
        <dbReference type="EMBL" id="PIQ74119.1"/>
    </source>
</evidence>
<keyword evidence="2" id="KW-1133">Transmembrane helix</keyword>